<dbReference type="GO" id="GO:0031209">
    <property type="term" value="C:SCAR complex"/>
    <property type="evidence" value="ECO:0007669"/>
    <property type="project" value="TreeGrafter"/>
</dbReference>
<evidence type="ECO:0000313" key="5">
    <source>
        <dbReference type="EnsemblMetazoa" id="CLYHEMP017965.1"/>
    </source>
</evidence>
<dbReference type="GO" id="GO:2000601">
    <property type="term" value="P:positive regulation of Arp2/3 complex-mediated actin nucleation"/>
    <property type="evidence" value="ECO:0007669"/>
    <property type="project" value="TreeGrafter"/>
</dbReference>
<dbReference type="PANTHER" id="PTHR12902:SF1">
    <property type="entry name" value="WISKOTT-ALDRICH SYNDROME PROTEIN FAMILY MEMBER"/>
    <property type="match status" value="1"/>
</dbReference>
<dbReference type="PANTHER" id="PTHR12902">
    <property type="entry name" value="WASP-1"/>
    <property type="match status" value="1"/>
</dbReference>
<dbReference type="PROSITE" id="PS51082">
    <property type="entry name" value="WH2"/>
    <property type="match status" value="1"/>
</dbReference>
<feature type="region of interest" description="Disordered" evidence="3">
    <location>
        <begin position="171"/>
        <end position="476"/>
    </location>
</feature>
<feature type="compositionally biased region" description="Polar residues" evidence="3">
    <location>
        <begin position="231"/>
        <end position="257"/>
    </location>
</feature>
<feature type="compositionally biased region" description="Basic and acidic residues" evidence="3">
    <location>
        <begin position="430"/>
        <end position="441"/>
    </location>
</feature>
<dbReference type="PRINTS" id="PR01217">
    <property type="entry name" value="PRICHEXTENSN"/>
</dbReference>
<dbReference type="GeneID" id="136809770"/>
<feature type="compositionally biased region" description="Pro residues" evidence="3">
    <location>
        <begin position="299"/>
        <end position="318"/>
    </location>
</feature>
<name>A0A7M5X5U2_9CNID</name>
<sequence length="476" mass="51075">MPVVKRLVQPIHANRGEIPKGSQNELEAFSVNSLSSVILQLSSLAKHAESIFAELFNEATGIHQRTVSAQQRLEHLAVKVTKLDSAGEEISLQEINMQKAFKSTVHSDQQVISRKTMPEAMQEAYNSCDAVPNLERLTKFRHDGKDSLKFYTDPDYFFELWKEKIIAESNEKRRRKKKRDNRGKRRDMNEKKQVKGVKKKQVAKNIPDWEIQKKDTGGGGADPLPPHETSPAHSVQSYDSTHLSPSRRQSTKRGSNASSIGRPSSAPPPPPGGSPIRHPGSPPPPPPPMAGGQGMSPRPMSPPPPPPVSNSPLPPPPEFMGTPSSTPVPPPPPPPPVTGGAVPPPPPPPSVGGGPPPPPPPPVVGGPPPPPPPSAGGLPPPPPSAAAGGFSANILQSVKLSAPKPAPEPEPDSRDGLLAAIRTGMNLRKTQHETKQEKKEANMGNDVASILARRIAVEFSDSEDDSDYSDDDWSDE</sequence>
<dbReference type="InterPro" id="IPR003124">
    <property type="entry name" value="WH2_dom"/>
</dbReference>
<evidence type="ECO:0000313" key="6">
    <source>
        <dbReference type="Proteomes" id="UP000594262"/>
    </source>
</evidence>
<comment type="subcellular location">
    <subcellularLocation>
        <location evidence="2">Cytoplasm</location>
        <location evidence="2">Cytoskeleton</location>
    </subcellularLocation>
</comment>
<feature type="compositionally biased region" description="Acidic residues" evidence="3">
    <location>
        <begin position="460"/>
        <end position="476"/>
    </location>
</feature>
<dbReference type="InterPro" id="IPR028288">
    <property type="entry name" value="SCAR/WAVE_fam"/>
</dbReference>
<evidence type="ECO:0000256" key="2">
    <source>
        <dbReference type="RuleBase" id="RU367034"/>
    </source>
</evidence>
<dbReference type="GO" id="GO:0030036">
    <property type="term" value="P:actin cytoskeleton organization"/>
    <property type="evidence" value="ECO:0007669"/>
    <property type="project" value="UniProtKB-UniRule"/>
</dbReference>
<proteinExistence type="inferred from homology"/>
<feature type="compositionally biased region" description="Pro residues" evidence="3">
    <location>
        <begin position="326"/>
        <end position="384"/>
    </location>
</feature>
<dbReference type="GO" id="GO:0005856">
    <property type="term" value="C:cytoskeleton"/>
    <property type="evidence" value="ECO:0007669"/>
    <property type="project" value="UniProtKB-SubCell"/>
</dbReference>
<dbReference type="EnsemblMetazoa" id="CLYHEMT017965.1">
    <property type="protein sequence ID" value="CLYHEMP017965.1"/>
    <property type="gene ID" value="CLYHEMG017965"/>
</dbReference>
<feature type="compositionally biased region" description="Pro residues" evidence="3">
    <location>
        <begin position="280"/>
        <end position="289"/>
    </location>
</feature>
<evidence type="ECO:0000259" key="4">
    <source>
        <dbReference type="PROSITE" id="PS51082"/>
    </source>
</evidence>
<evidence type="ECO:0000256" key="3">
    <source>
        <dbReference type="SAM" id="MobiDB-lite"/>
    </source>
</evidence>
<comment type="similarity">
    <text evidence="1 2">Belongs to the SCAR/WAVE family.</text>
</comment>
<feature type="domain" description="WH2" evidence="4">
    <location>
        <begin position="413"/>
        <end position="430"/>
    </location>
</feature>
<comment type="subunit">
    <text evidence="2">Binds actin and the Arp2/3 complex.</text>
</comment>
<dbReference type="GO" id="GO:0034237">
    <property type="term" value="F:protein kinase A regulatory subunit binding"/>
    <property type="evidence" value="ECO:0007669"/>
    <property type="project" value="TreeGrafter"/>
</dbReference>
<keyword evidence="2" id="KW-0009">Actin-binding</keyword>
<protein>
    <recommendedName>
        <fullName evidence="2">Wiskott-Aldrich syndrome protein family member</fullName>
        <shortName evidence="2">WASP family protein member</shortName>
    </recommendedName>
</protein>
<keyword evidence="6" id="KW-1185">Reference proteome</keyword>
<dbReference type="GO" id="GO:0071933">
    <property type="term" value="F:Arp2/3 complex binding"/>
    <property type="evidence" value="ECO:0007669"/>
    <property type="project" value="TreeGrafter"/>
</dbReference>
<reference evidence="5" key="1">
    <citation type="submission" date="2021-01" db="UniProtKB">
        <authorList>
            <consortium name="EnsemblMetazoa"/>
        </authorList>
    </citation>
    <scope>IDENTIFICATION</scope>
</reference>
<organism evidence="5 6">
    <name type="scientific">Clytia hemisphaerica</name>
    <dbReference type="NCBI Taxonomy" id="252671"/>
    <lineage>
        <taxon>Eukaryota</taxon>
        <taxon>Metazoa</taxon>
        <taxon>Cnidaria</taxon>
        <taxon>Hydrozoa</taxon>
        <taxon>Hydroidolina</taxon>
        <taxon>Leptothecata</taxon>
        <taxon>Obeliida</taxon>
        <taxon>Clytiidae</taxon>
        <taxon>Clytia</taxon>
    </lineage>
</organism>
<dbReference type="OrthoDB" id="1060785at2759"/>
<feature type="compositionally biased region" description="Basic residues" evidence="3">
    <location>
        <begin position="172"/>
        <end position="185"/>
    </location>
</feature>
<dbReference type="GO" id="GO:0003779">
    <property type="term" value="F:actin binding"/>
    <property type="evidence" value="ECO:0007669"/>
    <property type="project" value="UniProtKB-UniRule"/>
</dbReference>
<dbReference type="Gene3D" id="1.20.5.340">
    <property type="match status" value="1"/>
</dbReference>
<dbReference type="Proteomes" id="UP000594262">
    <property type="component" value="Unplaced"/>
</dbReference>
<comment type="function">
    <text evidence="2">Downstream effector molecule involved in the transmission of signals from tyrosine kinase receptors and small GTPases to the actin cytoskeleton. Promotes formation of actin filaments. Part of the WAVE complex that regulates lamellipodia formation. The WAVE complex regulates actin filament reorganization via its interaction with the Arp2/3 complex.</text>
</comment>
<accession>A0A7M5X5U2</accession>
<keyword evidence="2" id="KW-0206">Cytoskeleton</keyword>
<dbReference type="AlphaFoldDB" id="A0A7M5X5U2"/>
<keyword evidence="2" id="KW-0963">Cytoplasm</keyword>
<dbReference type="RefSeq" id="XP_066922428.1">
    <property type="nucleotide sequence ID" value="XM_067066327.1"/>
</dbReference>
<evidence type="ECO:0000256" key="1">
    <source>
        <dbReference type="ARBA" id="ARBA00006993"/>
    </source>
</evidence>
<dbReference type="Gene3D" id="6.10.280.150">
    <property type="match status" value="2"/>
</dbReference>